<dbReference type="PROSITE" id="PS51173">
    <property type="entry name" value="CBM2"/>
    <property type="match status" value="1"/>
</dbReference>
<dbReference type="InterPro" id="IPR001919">
    <property type="entry name" value="CBD2"/>
</dbReference>
<keyword evidence="11" id="KW-1185">Reference proteome</keyword>
<protein>
    <recommendedName>
        <fullName evidence="2">cellulase</fullName>
        <ecNumber evidence="2">3.2.1.4</ecNumber>
    </recommendedName>
</protein>
<evidence type="ECO:0000256" key="1">
    <source>
        <dbReference type="ARBA" id="ARBA00000966"/>
    </source>
</evidence>
<feature type="chain" id="PRO_5037530456" description="cellulase" evidence="8">
    <location>
        <begin position="34"/>
        <end position="722"/>
    </location>
</feature>
<accession>A0A934JVC8</accession>
<evidence type="ECO:0000256" key="3">
    <source>
        <dbReference type="ARBA" id="ARBA00022801"/>
    </source>
</evidence>
<dbReference type="Gene3D" id="3.20.20.80">
    <property type="entry name" value="Glycosidases"/>
    <property type="match status" value="1"/>
</dbReference>
<sequence length="722" mass="78902">MKDSRAKLNIHKPTWKSLFAGVVLSAMGSLSLAGEPVNGDDWLHVSGNQILDANNNPVWLTGANWFGFNTNERIFHGLWSVNLESTLDSIAGRGINLLRVPISTELIKEWKNGIYSPANANSSANPNLAGANSLQVFDAFLAHSRKIGLKVLLDMHSPKADNAGHFQPLWYQDDITAEDFYSTWEWITDRYRDDDTILAFDLENEPHGEPWGGGAFAKWDNSNDDNNWKQVCENAANRILDINPNMLVMCEGVASFPKDGVTWTSSNINDYHNNWWGGNLRGVKDYPVDLGNRQSQLLYSPHDYGPLVSQQDWFYNGFNKDTLYQDVWRDNWLYIHEDNIAPLLIGEWGGFMDGGDNEKWMNAIRDLIVEYKLHHTFWCINPNSGDTGGLLNDDWTTWDEAKYALFKPSLWSNENGKFISLDHQVALGSEATGISLGDHFGTLTTSIDITSPNDGDQVLTDTQVTIAYSLTKATSVNVYLNDALIAQGITGSASVTSPSTAGTFEVRLVGVDSNNIELPVSDSITLNAVNDVPLEPMISILAPAEGTPFETSDTINLTVSLDNASGFEAQLKGISTIFSGSTGQIQAPNEAGNYSLLVTALDENQTPTSATDSVNITVNGPATAEMSCVIGGSSVWATGFVLSPVTITNLGNETVTSWAARVDFNNVITFTSGWNGIFSADIQSVEVTSANYNGTIAPGQSVTFGFQGTHDNSFSEPSCMVY</sequence>
<dbReference type="EC" id="3.2.1.4" evidence="2"/>
<dbReference type="InterPro" id="IPR001547">
    <property type="entry name" value="Glyco_hydro_5"/>
</dbReference>
<dbReference type="SUPFAM" id="SSF51445">
    <property type="entry name" value="(Trans)glycosidases"/>
    <property type="match status" value="1"/>
</dbReference>
<dbReference type="GO" id="GO:0030245">
    <property type="term" value="P:cellulose catabolic process"/>
    <property type="evidence" value="ECO:0007669"/>
    <property type="project" value="UniProtKB-KW"/>
</dbReference>
<gene>
    <name evidence="10" type="ORF">I8J31_15310</name>
</gene>
<evidence type="ECO:0000256" key="2">
    <source>
        <dbReference type="ARBA" id="ARBA00012601"/>
    </source>
</evidence>
<dbReference type="AlphaFoldDB" id="A0A934JVC8"/>
<keyword evidence="7" id="KW-0624">Polysaccharide degradation</keyword>
<keyword evidence="5" id="KW-0119">Carbohydrate metabolism</keyword>
<organism evidence="10 11">
    <name type="scientific">Marinomonas transparens</name>
    <dbReference type="NCBI Taxonomy" id="2795388"/>
    <lineage>
        <taxon>Bacteria</taxon>
        <taxon>Pseudomonadati</taxon>
        <taxon>Pseudomonadota</taxon>
        <taxon>Gammaproteobacteria</taxon>
        <taxon>Oceanospirillales</taxon>
        <taxon>Oceanospirillaceae</taxon>
        <taxon>Marinomonas</taxon>
    </lineage>
</organism>
<dbReference type="Proteomes" id="UP000628710">
    <property type="component" value="Unassembled WGS sequence"/>
</dbReference>
<dbReference type="PANTHER" id="PTHR35923:SF2">
    <property type="entry name" value="ENDOGLUCANASE"/>
    <property type="match status" value="1"/>
</dbReference>
<dbReference type="GO" id="GO:0008810">
    <property type="term" value="F:cellulase activity"/>
    <property type="evidence" value="ECO:0007669"/>
    <property type="project" value="UniProtKB-EC"/>
</dbReference>
<evidence type="ECO:0000256" key="7">
    <source>
        <dbReference type="ARBA" id="ARBA00023326"/>
    </source>
</evidence>
<evidence type="ECO:0000256" key="5">
    <source>
        <dbReference type="ARBA" id="ARBA00023277"/>
    </source>
</evidence>
<dbReference type="SUPFAM" id="SSF49384">
    <property type="entry name" value="Carbohydrate-binding domain"/>
    <property type="match status" value="1"/>
</dbReference>
<keyword evidence="3" id="KW-0378">Hydrolase</keyword>
<dbReference type="RefSeq" id="WP_199469451.1">
    <property type="nucleotide sequence ID" value="NZ_JAEMNX010000020.1"/>
</dbReference>
<evidence type="ECO:0000256" key="4">
    <source>
        <dbReference type="ARBA" id="ARBA00023001"/>
    </source>
</evidence>
<keyword evidence="4" id="KW-0136">Cellulose degradation</keyword>
<dbReference type="EMBL" id="JAEMNX010000020">
    <property type="protein sequence ID" value="MBJ7539046.1"/>
    <property type="molecule type" value="Genomic_DNA"/>
</dbReference>
<dbReference type="InterPro" id="IPR012291">
    <property type="entry name" value="CBM2_carb-bd_dom_sf"/>
</dbReference>
<dbReference type="SMART" id="SM00637">
    <property type="entry name" value="CBD_II"/>
    <property type="match status" value="1"/>
</dbReference>
<feature type="domain" description="CBM2" evidence="9">
    <location>
        <begin position="621"/>
        <end position="722"/>
    </location>
</feature>
<evidence type="ECO:0000313" key="10">
    <source>
        <dbReference type="EMBL" id="MBJ7539046.1"/>
    </source>
</evidence>
<dbReference type="InterPro" id="IPR017853">
    <property type="entry name" value="GH"/>
</dbReference>
<name>A0A934JVC8_9GAMM</name>
<comment type="catalytic activity">
    <reaction evidence="1">
        <text>Endohydrolysis of (1-&gt;4)-beta-D-glucosidic linkages in cellulose, lichenin and cereal beta-D-glucans.</text>
        <dbReference type="EC" id="3.2.1.4"/>
    </reaction>
</comment>
<dbReference type="Pfam" id="PF00553">
    <property type="entry name" value="CBM_2"/>
    <property type="match status" value="1"/>
</dbReference>
<dbReference type="InterPro" id="IPR008965">
    <property type="entry name" value="CBM2/CBM3_carb-bd_dom_sf"/>
</dbReference>
<evidence type="ECO:0000313" key="11">
    <source>
        <dbReference type="Proteomes" id="UP000628710"/>
    </source>
</evidence>
<keyword evidence="8" id="KW-0732">Signal</keyword>
<evidence type="ECO:0000256" key="6">
    <source>
        <dbReference type="ARBA" id="ARBA00023295"/>
    </source>
</evidence>
<dbReference type="GO" id="GO:0030247">
    <property type="term" value="F:polysaccharide binding"/>
    <property type="evidence" value="ECO:0007669"/>
    <property type="project" value="UniProtKB-UniRule"/>
</dbReference>
<evidence type="ECO:0000259" key="9">
    <source>
        <dbReference type="PROSITE" id="PS51173"/>
    </source>
</evidence>
<dbReference type="Gene3D" id="2.60.40.290">
    <property type="match status" value="1"/>
</dbReference>
<proteinExistence type="predicted"/>
<evidence type="ECO:0000256" key="8">
    <source>
        <dbReference type="SAM" id="SignalP"/>
    </source>
</evidence>
<comment type="caution">
    <text evidence="10">The sequence shown here is derived from an EMBL/GenBank/DDBJ whole genome shotgun (WGS) entry which is preliminary data.</text>
</comment>
<reference evidence="10" key="1">
    <citation type="submission" date="2020-12" db="EMBL/GenBank/DDBJ databases">
        <title>Marinomonas arctica sp. nov., a psychrotolerant bacterium isolated from the Arctic.</title>
        <authorList>
            <person name="Zhang Y."/>
        </authorList>
    </citation>
    <scope>NUCLEOTIDE SEQUENCE</scope>
    <source>
        <strain evidence="10">C1424</strain>
    </source>
</reference>
<keyword evidence="6" id="KW-0326">Glycosidase</keyword>
<dbReference type="Pfam" id="PF00150">
    <property type="entry name" value="Cellulase"/>
    <property type="match status" value="1"/>
</dbReference>
<feature type="signal peptide" evidence="8">
    <location>
        <begin position="1"/>
        <end position="33"/>
    </location>
</feature>
<dbReference type="PANTHER" id="PTHR35923">
    <property type="entry name" value="MAJOR EXTRACELLULAR ENDOGLUCANASE"/>
    <property type="match status" value="1"/>
</dbReference>